<dbReference type="EMBL" id="JALLPJ020000428">
    <property type="protein sequence ID" value="KAL3792460.1"/>
    <property type="molecule type" value="Genomic_DNA"/>
</dbReference>
<evidence type="ECO:0000313" key="3">
    <source>
        <dbReference type="Proteomes" id="UP001530400"/>
    </source>
</evidence>
<evidence type="ECO:0008006" key="4">
    <source>
        <dbReference type="Google" id="ProtNLM"/>
    </source>
</evidence>
<protein>
    <recommendedName>
        <fullName evidence="4">SANT domain-containing protein</fullName>
    </recommendedName>
</protein>
<reference evidence="2 3" key="1">
    <citation type="submission" date="2024-10" db="EMBL/GenBank/DDBJ databases">
        <title>Updated reference genomes for cyclostephanoid diatoms.</title>
        <authorList>
            <person name="Roberts W.R."/>
            <person name="Alverson A.J."/>
        </authorList>
    </citation>
    <scope>NUCLEOTIDE SEQUENCE [LARGE SCALE GENOMIC DNA]</scope>
    <source>
        <strain evidence="2 3">AJA010-31</strain>
    </source>
</reference>
<dbReference type="Proteomes" id="UP001530400">
    <property type="component" value="Unassembled WGS sequence"/>
</dbReference>
<accession>A0ABD3PWJ0</accession>
<name>A0ABD3PWJ0_9STRA</name>
<feature type="region of interest" description="Disordered" evidence="1">
    <location>
        <begin position="72"/>
        <end position="123"/>
    </location>
</feature>
<sequence length="483" mass="53260">MPIQLANDAGELHDPSLLSKAGADSVYEQGNVKDEVVPVPGTSLKSSAADLKAPAEPNKADQAGITLLKASTDAAAKRTPGEINENHPMAAHKGHSMPEAVNNGTRRRSTRTSSNDGDDNMMNSVEQTKTQANSKVDEGNNHVTNQVVQPNQLSAPPDNAVASCVVKLPPGTKVGDILTIRWPTTDQFARYQSKEKRADSSKRRRLNNSDSRVPSPVKSDADQTLTLLVNITVPSNITVKRNKLQYIKVHSPWLANQRAANTTLDSRQLRTIGIETSAGSRRSRRVERRNRGEGNVEKRSCPIGELHQVSGRSIPKAGTWNKEKEVSGDVECKQLWDSSRGINACKEDERIDQYIDSLETHQKVKFVEYLHQSNYVFDAAKEKFETEMKPNGEDELLHNDNGSIVVLEGAPLTQSECEAFNNAITEHQKQFTVIAKAVGTTVSRCLVHYYSKYKSGQNVGKYLELKKMWEQSDECEICGDGGT</sequence>
<feature type="region of interest" description="Disordered" evidence="1">
    <location>
        <begin position="191"/>
        <end position="219"/>
    </location>
</feature>
<dbReference type="Gene3D" id="1.10.10.60">
    <property type="entry name" value="Homeodomain-like"/>
    <property type="match status" value="1"/>
</dbReference>
<comment type="caution">
    <text evidence="2">The sequence shown here is derived from an EMBL/GenBank/DDBJ whole genome shotgun (WGS) entry which is preliminary data.</text>
</comment>
<feature type="compositionally biased region" description="Basic and acidic residues" evidence="1">
    <location>
        <begin position="192"/>
        <end position="201"/>
    </location>
</feature>
<gene>
    <name evidence="2" type="ORF">ACHAWO_006690</name>
</gene>
<organism evidence="2 3">
    <name type="scientific">Cyclotella atomus</name>
    <dbReference type="NCBI Taxonomy" id="382360"/>
    <lineage>
        <taxon>Eukaryota</taxon>
        <taxon>Sar</taxon>
        <taxon>Stramenopiles</taxon>
        <taxon>Ochrophyta</taxon>
        <taxon>Bacillariophyta</taxon>
        <taxon>Coscinodiscophyceae</taxon>
        <taxon>Thalassiosirophycidae</taxon>
        <taxon>Stephanodiscales</taxon>
        <taxon>Stephanodiscaceae</taxon>
        <taxon>Cyclotella</taxon>
    </lineage>
</organism>
<feature type="region of interest" description="Disordered" evidence="1">
    <location>
        <begin position="276"/>
        <end position="298"/>
    </location>
</feature>
<proteinExistence type="predicted"/>
<evidence type="ECO:0000313" key="2">
    <source>
        <dbReference type="EMBL" id="KAL3792460.1"/>
    </source>
</evidence>
<dbReference type="AlphaFoldDB" id="A0ABD3PWJ0"/>
<feature type="compositionally biased region" description="Basic and acidic residues" evidence="1">
    <location>
        <begin position="289"/>
        <end position="298"/>
    </location>
</feature>
<keyword evidence="3" id="KW-1185">Reference proteome</keyword>
<evidence type="ECO:0000256" key="1">
    <source>
        <dbReference type="SAM" id="MobiDB-lite"/>
    </source>
</evidence>